<gene>
    <name evidence="1" type="ORF">HMPREF9498_00374</name>
</gene>
<comment type="caution">
    <text evidence="1">The sequence shown here is derived from an EMBL/GenBank/DDBJ whole genome shotgun (WGS) entry which is preliminary data.</text>
</comment>
<protein>
    <submittedName>
        <fullName evidence="1">Uncharacterized protein</fullName>
    </submittedName>
</protein>
<reference evidence="1 2" key="1">
    <citation type="submission" date="2010-07" db="EMBL/GenBank/DDBJ databases">
        <authorList>
            <person name="Sid Ahmed O."/>
        </authorList>
    </citation>
    <scope>NUCLEOTIDE SEQUENCE [LARGE SCALE GENOMIC DNA]</scope>
    <source>
        <strain evidence="1 2">TX4248</strain>
    </source>
</reference>
<dbReference type="Proteomes" id="UP000004846">
    <property type="component" value="Unassembled WGS sequence"/>
</dbReference>
<sequence>MIEGTYDKKSGKYFYDFYSMKLDPKTKKSKQHRIYCTHVPVKVMYRRVRNYL</sequence>
<dbReference type="AlphaFoldDB" id="A0A125W9G2"/>
<proteinExistence type="predicted"/>
<name>A0A125W9G2_ENTFL</name>
<accession>A0A125W9G2</accession>
<evidence type="ECO:0000313" key="1">
    <source>
        <dbReference type="EMBL" id="EFM84029.1"/>
    </source>
</evidence>
<dbReference type="EMBL" id="AEBR01000008">
    <property type="protein sequence ID" value="EFM84029.1"/>
    <property type="molecule type" value="Genomic_DNA"/>
</dbReference>
<evidence type="ECO:0000313" key="2">
    <source>
        <dbReference type="Proteomes" id="UP000004846"/>
    </source>
</evidence>
<dbReference type="HOGENOM" id="CLU_3079517_0_0_9"/>
<organism evidence="1 2">
    <name type="scientific">Enterococcus faecalis TX4248</name>
    <dbReference type="NCBI Taxonomy" id="749495"/>
    <lineage>
        <taxon>Bacteria</taxon>
        <taxon>Bacillati</taxon>
        <taxon>Bacillota</taxon>
        <taxon>Bacilli</taxon>
        <taxon>Lactobacillales</taxon>
        <taxon>Enterococcaceae</taxon>
        <taxon>Enterococcus</taxon>
    </lineage>
</organism>